<dbReference type="Gene3D" id="3.90.640.20">
    <property type="entry name" value="Heat-shock cognate protein, ATPase"/>
    <property type="match status" value="1"/>
</dbReference>
<evidence type="ECO:0000313" key="3">
    <source>
        <dbReference type="EMBL" id="MDT7829063.1"/>
    </source>
</evidence>
<dbReference type="InterPro" id="IPR021729">
    <property type="entry name" value="DUF3298"/>
</dbReference>
<keyword evidence="4" id="KW-1185">Reference proteome</keyword>
<accession>A0ABU3L6T8</accession>
<protein>
    <submittedName>
        <fullName evidence="3">DUF3298 and DUF4163 domain-containing protein</fullName>
    </submittedName>
</protein>
<dbReference type="Pfam" id="PF11738">
    <property type="entry name" value="DUF3298"/>
    <property type="match status" value="1"/>
</dbReference>
<evidence type="ECO:0000259" key="1">
    <source>
        <dbReference type="Pfam" id="PF11738"/>
    </source>
</evidence>
<organism evidence="3 4">
    <name type="scientific">Pricia mediterranea</name>
    <dbReference type="NCBI Taxonomy" id="3076079"/>
    <lineage>
        <taxon>Bacteria</taxon>
        <taxon>Pseudomonadati</taxon>
        <taxon>Bacteroidota</taxon>
        <taxon>Flavobacteriia</taxon>
        <taxon>Flavobacteriales</taxon>
        <taxon>Flavobacteriaceae</taxon>
        <taxon>Pricia</taxon>
    </lineage>
</organism>
<feature type="domain" description="Deacetylase PdaC" evidence="2">
    <location>
        <begin position="37"/>
        <end position="139"/>
    </location>
</feature>
<evidence type="ECO:0000313" key="4">
    <source>
        <dbReference type="Proteomes" id="UP001250656"/>
    </source>
</evidence>
<proteinExistence type="predicted"/>
<dbReference type="InterPro" id="IPR037126">
    <property type="entry name" value="PdaC/RsiV-like_sf"/>
</dbReference>
<reference evidence="3 4" key="1">
    <citation type="submission" date="2023-09" db="EMBL/GenBank/DDBJ databases">
        <title>Novel taxa isolated from Blanes Bay.</title>
        <authorList>
            <person name="Rey-Velasco X."/>
            <person name="Lucena T."/>
        </authorList>
    </citation>
    <scope>NUCLEOTIDE SEQUENCE [LARGE SCALE GENOMIC DNA]</scope>
    <source>
        <strain evidence="3 4">S334</strain>
    </source>
</reference>
<dbReference type="Pfam" id="PF13739">
    <property type="entry name" value="PdaC"/>
    <property type="match status" value="1"/>
</dbReference>
<evidence type="ECO:0000259" key="2">
    <source>
        <dbReference type="Pfam" id="PF13739"/>
    </source>
</evidence>
<dbReference type="EMBL" id="JAVTTP010000001">
    <property type="protein sequence ID" value="MDT7829063.1"/>
    <property type="molecule type" value="Genomic_DNA"/>
</dbReference>
<dbReference type="Gene3D" id="3.30.565.40">
    <property type="entry name" value="Fervidobacterium nodosum Rt17-B1 like"/>
    <property type="match status" value="1"/>
</dbReference>
<feature type="domain" description="DUF3298" evidence="1">
    <location>
        <begin position="165"/>
        <end position="236"/>
    </location>
</feature>
<sequence length="248" mass="28457">MKALLPCFLILLTLISCQEEEDKLTFERLRLDENPCTDCPEISIEIPRAIERTKTAAAINTALREEIIAMLLFDDEVEVSDLDDALISFSNGYAELQKRYADETTPWEAKIDGEIVYEDPKILTVQLDSYVFTGGAHGYSAKRFLNFDKQRGVELENWQLFQNRKDFQKYAETKFREQEGISSEAPINQTGLMFEQNRFYLPENIGFSEEGVKLLYNPYEVASYADGPIVLTLPFKEVKPYLTSNTKS</sequence>
<gene>
    <name evidence="3" type="ORF">RQM65_10345</name>
</gene>
<dbReference type="RefSeq" id="WP_314014756.1">
    <property type="nucleotide sequence ID" value="NZ_JAVTTP010000001.1"/>
</dbReference>
<name>A0ABU3L6T8_9FLAO</name>
<dbReference type="InterPro" id="IPR025303">
    <property type="entry name" value="PdaC"/>
</dbReference>
<comment type="caution">
    <text evidence="3">The sequence shown here is derived from an EMBL/GenBank/DDBJ whole genome shotgun (WGS) entry which is preliminary data.</text>
</comment>
<dbReference type="PROSITE" id="PS51257">
    <property type="entry name" value="PROKAR_LIPOPROTEIN"/>
    <property type="match status" value="1"/>
</dbReference>
<dbReference type="Proteomes" id="UP001250656">
    <property type="component" value="Unassembled WGS sequence"/>
</dbReference>